<dbReference type="PANTHER" id="PTHR33474">
    <property type="entry name" value="TRANSMEMBRANE PROTEIN"/>
    <property type="match status" value="1"/>
</dbReference>
<feature type="chain" id="PRO_5040485201" evidence="2">
    <location>
        <begin position="24"/>
        <end position="88"/>
    </location>
</feature>
<reference evidence="3" key="1">
    <citation type="journal article" date="2022" name="Cell">
        <title>Repeat-based holocentromeres influence genome architecture and karyotype evolution.</title>
        <authorList>
            <person name="Hofstatter P.G."/>
            <person name="Thangavel G."/>
            <person name="Lux T."/>
            <person name="Neumann P."/>
            <person name="Vondrak T."/>
            <person name="Novak P."/>
            <person name="Zhang M."/>
            <person name="Costa L."/>
            <person name="Castellani M."/>
            <person name="Scott A."/>
            <person name="Toegelov H."/>
            <person name="Fuchs J."/>
            <person name="Mata-Sucre Y."/>
            <person name="Dias Y."/>
            <person name="Vanzela A.L.L."/>
            <person name="Huettel B."/>
            <person name="Almeida C.C.S."/>
            <person name="Simkova H."/>
            <person name="Souza G."/>
            <person name="Pedrosa-Harand A."/>
            <person name="Macas J."/>
            <person name="Mayer K.F.X."/>
            <person name="Houben A."/>
            <person name="Marques A."/>
        </authorList>
    </citation>
    <scope>NUCLEOTIDE SEQUENCE</scope>
    <source>
        <strain evidence="3">RhyBre1mFocal</strain>
    </source>
</reference>
<dbReference type="EMBL" id="JAMQYH010000001">
    <property type="protein sequence ID" value="KAJ1701377.1"/>
    <property type="molecule type" value="Genomic_DNA"/>
</dbReference>
<evidence type="ECO:0000256" key="1">
    <source>
        <dbReference type="SAM" id="MobiDB-lite"/>
    </source>
</evidence>
<dbReference type="AlphaFoldDB" id="A0A9Q0CX94"/>
<sequence length="88" mass="9564">MKRNSFHLMIALALSIFLVTSNAVPSSRMKELSEETQGISSIADTHEAITDDASIKDLVIKGRMDIATNDYPPSGANNHHTPKPPGNF</sequence>
<dbReference type="PANTHER" id="PTHR33474:SF28">
    <property type="entry name" value="OS01G0815400 PROTEIN"/>
    <property type="match status" value="1"/>
</dbReference>
<keyword evidence="4" id="KW-1185">Reference proteome</keyword>
<dbReference type="Proteomes" id="UP001151287">
    <property type="component" value="Unassembled WGS sequence"/>
</dbReference>
<proteinExistence type="predicted"/>
<comment type="caution">
    <text evidence="3">The sequence shown here is derived from an EMBL/GenBank/DDBJ whole genome shotgun (WGS) entry which is preliminary data.</text>
</comment>
<feature type="region of interest" description="Disordered" evidence="1">
    <location>
        <begin position="69"/>
        <end position="88"/>
    </location>
</feature>
<protein>
    <submittedName>
        <fullName evidence="3">Uncharacterized protein</fullName>
    </submittedName>
</protein>
<evidence type="ECO:0000313" key="4">
    <source>
        <dbReference type="Proteomes" id="UP001151287"/>
    </source>
</evidence>
<gene>
    <name evidence="3" type="ORF">LUZ63_001156</name>
</gene>
<accession>A0A9Q0CX94</accession>
<name>A0A9Q0CX94_9POAL</name>
<keyword evidence="2" id="KW-0732">Signal</keyword>
<feature type="signal peptide" evidence="2">
    <location>
        <begin position="1"/>
        <end position="23"/>
    </location>
</feature>
<evidence type="ECO:0000313" key="3">
    <source>
        <dbReference type="EMBL" id="KAJ1701377.1"/>
    </source>
</evidence>
<organism evidence="3 4">
    <name type="scientific">Rhynchospora breviuscula</name>
    <dbReference type="NCBI Taxonomy" id="2022672"/>
    <lineage>
        <taxon>Eukaryota</taxon>
        <taxon>Viridiplantae</taxon>
        <taxon>Streptophyta</taxon>
        <taxon>Embryophyta</taxon>
        <taxon>Tracheophyta</taxon>
        <taxon>Spermatophyta</taxon>
        <taxon>Magnoliopsida</taxon>
        <taxon>Liliopsida</taxon>
        <taxon>Poales</taxon>
        <taxon>Cyperaceae</taxon>
        <taxon>Cyperoideae</taxon>
        <taxon>Rhynchosporeae</taxon>
        <taxon>Rhynchospora</taxon>
    </lineage>
</organism>
<evidence type="ECO:0000256" key="2">
    <source>
        <dbReference type="SAM" id="SignalP"/>
    </source>
</evidence>
<dbReference type="OrthoDB" id="747636at2759"/>